<gene>
    <name evidence="2" type="ORF">CRG98_019851</name>
</gene>
<accession>A0A2I0JTX5</accession>
<feature type="region of interest" description="Disordered" evidence="1">
    <location>
        <begin position="1"/>
        <end position="27"/>
    </location>
</feature>
<dbReference type="Proteomes" id="UP000233551">
    <property type="component" value="Unassembled WGS sequence"/>
</dbReference>
<reference evidence="2 3" key="1">
    <citation type="submission" date="2017-11" db="EMBL/GenBank/DDBJ databases">
        <title>De-novo sequencing of pomegranate (Punica granatum L.) genome.</title>
        <authorList>
            <person name="Akparov Z."/>
            <person name="Amiraslanov A."/>
            <person name="Hajiyeva S."/>
            <person name="Abbasov M."/>
            <person name="Kaur K."/>
            <person name="Hamwieh A."/>
            <person name="Solovyev V."/>
            <person name="Salamov A."/>
            <person name="Braich B."/>
            <person name="Kosarev P."/>
            <person name="Mahmoud A."/>
            <person name="Hajiyev E."/>
            <person name="Babayeva S."/>
            <person name="Izzatullayeva V."/>
            <person name="Mammadov A."/>
            <person name="Mammadov A."/>
            <person name="Sharifova S."/>
            <person name="Ojaghi J."/>
            <person name="Eynullazada K."/>
            <person name="Bayramov B."/>
            <person name="Abdulazimova A."/>
            <person name="Shahmuradov I."/>
        </authorList>
    </citation>
    <scope>NUCLEOTIDE SEQUENCE [LARGE SCALE GENOMIC DNA]</scope>
    <source>
        <strain evidence="3">cv. AG2017</strain>
        <tissue evidence="2">Leaf</tissue>
    </source>
</reference>
<evidence type="ECO:0000313" key="2">
    <source>
        <dbReference type="EMBL" id="PKI59748.1"/>
    </source>
</evidence>
<comment type="caution">
    <text evidence="2">The sequence shown here is derived from an EMBL/GenBank/DDBJ whole genome shotgun (WGS) entry which is preliminary data.</text>
</comment>
<sequence>MSVSLGMRAGGEVKVEPKQLEDLGPEPSRETRITIAHNCPRHSQCFTTCFMKSLATSSAEQSSIVGMNLAYLENLSTMTMRVRHPSNLGNLTIKSMETLPHGRSRTGRGSRNPADDFYCCLSCWHIRLVYKYASRSRTFRCILSSRAAPGGLVYLRRPLMVPPLARLCQPCSHPFLVYFYLQGVGSRSRRPSRLGRAIEPFSHLLGEVADSFLGSLKPVTGSSSLILTSFP</sequence>
<dbReference type="AlphaFoldDB" id="A0A2I0JTX5"/>
<evidence type="ECO:0000313" key="3">
    <source>
        <dbReference type="Proteomes" id="UP000233551"/>
    </source>
</evidence>
<feature type="compositionally biased region" description="Basic and acidic residues" evidence="1">
    <location>
        <begin position="11"/>
        <end position="27"/>
    </location>
</feature>
<evidence type="ECO:0000256" key="1">
    <source>
        <dbReference type="SAM" id="MobiDB-lite"/>
    </source>
</evidence>
<keyword evidence="3" id="KW-1185">Reference proteome</keyword>
<name>A0A2I0JTX5_PUNGR</name>
<dbReference type="EMBL" id="PGOL01001240">
    <property type="protein sequence ID" value="PKI59748.1"/>
    <property type="molecule type" value="Genomic_DNA"/>
</dbReference>
<organism evidence="2 3">
    <name type="scientific">Punica granatum</name>
    <name type="common">Pomegranate</name>
    <dbReference type="NCBI Taxonomy" id="22663"/>
    <lineage>
        <taxon>Eukaryota</taxon>
        <taxon>Viridiplantae</taxon>
        <taxon>Streptophyta</taxon>
        <taxon>Embryophyta</taxon>
        <taxon>Tracheophyta</taxon>
        <taxon>Spermatophyta</taxon>
        <taxon>Magnoliopsida</taxon>
        <taxon>eudicotyledons</taxon>
        <taxon>Gunneridae</taxon>
        <taxon>Pentapetalae</taxon>
        <taxon>rosids</taxon>
        <taxon>malvids</taxon>
        <taxon>Myrtales</taxon>
        <taxon>Lythraceae</taxon>
        <taxon>Punica</taxon>
    </lineage>
</organism>
<proteinExistence type="predicted"/>
<protein>
    <submittedName>
        <fullName evidence="2">Uncharacterized protein</fullName>
    </submittedName>
</protein>